<evidence type="ECO:0000259" key="1">
    <source>
        <dbReference type="PROSITE" id="PS50181"/>
    </source>
</evidence>
<dbReference type="AlphaFoldDB" id="A0AA40KBL7"/>
<sequence length="528" mass="58850">MTTLLSLPTEILQDILEELPGSSISSFCQTCKDALHLGERLLYRAISWRFSEPLGAAHPIHAFMRAISRRPALALHVRTAELLSGIDAWGWDDELPDCPAPLDVQELWMECLGRPQIPLFMTDRFEADILGGIPAALVGLLLSALPALETLVTDYTMMQGSHLPGVIFEHNNSKLKLKNMAIRNNLDSRIIKPSDPPWVQAVFCVPSLEHLCTVLPRVSEDQITGATLPSLRSLKLVDHLTEPEAISTLLSKAPKLESLTYFLIEDTDSLAADAHYEDSHQNEWAAFAEALSHVADSLKILKISIDEAATSDYPPDTMDEEWMMGISQRRGRIPSLQHLVHLAKLEIPTYLLLGFSAEHRTPLSTILPPSLRKLYLRDDHVYDDDLAGATPEDVVSMISSYFLDRSSTGVTGPLQELRIKLRGRGITDRFDNAHIKAIAELASPQYLRVLERLGRKAGVKMTIHRTKTTYMLAEHDVVDGVDEWVLYDPHTALGAEISETGELEGGGETGDYPSRRRLKRARVFYSNT</sequence>
<reference evidence="2" key="1">
    <citation type="submission" date="2023-06" db="EMBL/GenBank/DDBJ databases">
        <title>Genome-scale phylogeny and comparative genomics of the fungal order Sordariales.</title>
        <authorList>
            <consortium name="Lawrence Berkeley National Laboratory"/>
            <person name="Hensen N."/>
            <person name="Bonometti L."/>
            <person name="Westerberg I."/>
            <person name="Brannstrom I.O."/>
            <person name="Guillou S."/>
            <person name="Cros-Aarteil S."/>
            <person name="Calhoun S."/>
            <person name="Haridas S."/>
            <person name="Kuo A."/>
            <person name="Mondo S."/>
            <person name="Pangilinan J."/>
            <person name="Riley R."/>
            <person name="LaButti K."/>
            <person name="Andreopoulos B."/>
            <person name="Lipzen A."/>
            <person name="Chen C."/>
            <person name="Yanf M."/>
            <person name="Daum C."/>
            <person name="Ng V."/>
            <person name="Clum A."/>
            <person name="Steindorff A."/>
            <person name="Ohm R."/>
            <person name="Martin F."/>
            <person name="Silar P."/>
            <person name="Natvig D."/>
            <person name="Lalanne C."/>
            <person name="Gautier V."/>
            <person name="Ament-velasquez S.L."/>
            <person name="Kruys A."/>
            <person name="Hutchinson M.I."/>
            <person name="Powell A.J."/>
            <person name="Barry K."/>
            <person name="Miller A.N."/>
            <person name="Grigoriev I.V."/>
            <person name="Debuchy R."/>
            <person name="Gladieux P."/>
            <person name="Thoren M.H."/>
            <person name="Johannesson H."/>
        </authorList>
    </citation>
    <scope>NUCLEOTIDE SEQUENCE</scope>
    <source>
        <strain evidence="2">SMH3187-1</strain>
    </source>
</reference>
<dbReference type="PROSITE" id="PS50181">
    <property type="entry name" value="FBOX"/>
    <property type="match status" value="1"/>
</dbReference>
<feature type="domain" description="F-box" evidence="1">
    <location>
        <begin position="1"/>
        <end position="46"/>
    </location>
</feature>
<protein>
    <recommendedName>
        <fullName evidence="1">F-box domain-containing protein</fullName>
    </recommendedName>
</protein>
<dbReference type="InterPro" id="IPR001810">
    <property type="entry name" value="F-box_dom"/>
</dbReference>
<organism evidence="2 3">
    <name type="scientific">Schizothecium vesticola</name>
    <dbReference type="NCBI Taxonomy" id="314040"/>
    <lineage>
        <taxon>Eukaryota</taxon>
        <taxon>Fungi</taxon>
        <taxon>Dikarya</taxon>
        <taxon>Ascomycota</taxon>
        <taxon>Pezizomycotina</taxon>
        <taxon>Sordariomycetes</taxon>
        <taxon>Sordariomycetidae</taxon>
        <taxon>Sordariales</taxon>
        <taxon>Schizotheciaceae</taxon>
        <taxon>Schizothecium</taxon>
    </lineage>
</organism>
<evidence type="ECO:0000313" key="2">
    <source>
        <dbReference type="EMBL" id="KAK0752896.1"/>
    </source>
</evidence>
<proteinExistence type="predicted"/>
<gene>
    <name evidence="2" type="ORF">B0T18DRAFT_395579</name>
</gene>
<accession>A0AA40KBL7</accession>
<comment type="caution">
    <text evidence="2">The sequence shown here is derived from an EMBL/GenBank/DDBJ whole genome shotgun (WGS) entry which is preliminary data.</text>
</comment>
<dbReference type="EMBL" id="JAUKUD010000001">
    <property type="protein sequence ID" value="KAK0752896.1"/>
    <property type="molecule type" value="Genomic_DNA"/>
</dbReference>
<name>A0AA40KBL7_9PEZI</name>
<dbReference type="Proteomes" id="UP001172155">
    <property type="component" value="Unassembled WGS sequence"/>
</dbReference>
<dbReference type="Pfam" id="PF00646">
    <property type="entry name" value="F-box"/>
    <property type="match status" value="1"/>
</dbReference>
<keyword evidence="3" id="KW-1185">Reference proteome</keyword>
<evidence type="ECO:0000313" key="3">
    <source>
        <dbReference type="Proteomes" id="UP001172155"/>
    </source>
</evidence>